<dbReference type="InterPro" id="IPR001932">
    <property type="entry name" value="PPM-type_phosphatase-like_dom"/>
</dbReference>
<evidence type="ECO:0000256" key="1">
    <source>
        <dbReference type="ARBA" id="ARBA00022801"/>
    </source>
</evidence>
<evidence type="ECO:0000313" key="3">
    <source>
        <dbReference type="EMBL" id="QOY85202.1"/>
    </source>
</evidence>
<accession>A0A7S7NKB6</accession>
<dbReference type="PROSITE" id="PS50006">
    <property type="entry name" value="FHA_DOMAIN"/>
    <property type="match status" value="1"/>
</dbReference>
<dbReference type="PANTHER" id="PTHR43156:SF2">
    <property type="entry name" value="STAGE II SPORULATION PROTEIN E"/>
    <property type="match status" value="1"/>
</dbReference>
<evidence type="ECO:0000259" key="2">
    <source>
        <dbReference type="PROSITE" id="PS50006"/>
    </source>
</evidence>
<dbReference type="Pfam" id="PF01590">
    <property type="entry name" value="GAF"/>
    <property type="match status" value="1"/>
</dbReference>
<organism evidence="3 4">
    <name type="scientific">Paludibaculum fermentans</name>
    <dbReference type="NCBI Taxonomy" id="1473598"/>
    <lineage>
        <taxon>Bacteria</taxon>
        <taxon>Pseudomonadati</taxon>
        <taxon>Acidobacteriota</taxon>
        <taxon>Terriglobia</taxon>
        <taxon>Bryobacterales</taxon>
        <taxon>Bryobacteraceae</taxon>
        <taxon>Paludibaculum</taxon>
    </lineage>
</organism>
<protein>
    <submittedName>
        <fullName evidence="3">SpoIIE family protein phosphatase</fullName>
    </submittedName>
</protein>
<dbReference type="SMART" id="SM00240">
    <property type="entry name" value="FHA"/>
    <property type="match status" value="1"/>
</dbReference>
<dbReference type="Gene3D" id="3.30.450.40">
    <property type="match status" value="1"/>
</dbReference>
<dbReference type="SMART" id="SM00065">
    <property type="entry name" value="GAF"/>
    <property type="match status" value="1"/>
</dbReference>
<dbReference type="CDD" id="cd00060">
    <property type="entry name" value="FHA"/>
    <property type="match status" value="1"/>
</dbReference>
<dbReference type="SUPFAM" id="SSF49879">
    <property type="entry name" value="SMAD/FHA domain"/>
    <property type="match status" value="1"/>
</dbReference>
<dbReference type="InterPro" id="IPR052016">
    <property type="entry name" value="Bact_Sigma-Reg"/>
</dbReference>
<feature type="domain" description="FHA" evidence="2">
    <location>
        <begin position="23"/>
        <end position="73"/>
    </location>
</feature>
<keyword evidence="1" id="KW-0378">Hydrolase</keyword>
<gene>
    <name evidence="3" type="ORF">IRI77_20415</name>
</gene>
<dbReference type="SUPFAM" id="SSF55781">
    <property type="entry name" value="GAF domain-like"/>
    <property type="match status" value="1"/>
</dbReference>
<dbReference type="InterPro" id="IPR008984">
    <property type="entry name" value="SMAD_FHA_dom_sf"/>
</dbReference>
<evidence type="ECO:0000313" key="4">
    <source>
        <dbReference type="Proteomes" id="UP000593892"/>
    </source>
</evidence>
<dbReference type="Pfam" id="PF07228">
    <property type="entry name" value="SpoIIE"/>
    <property type="match status" value="1"/>
</dbReference>
<reference evidence="3 4" key="1">
    <citation type="submission" date="2020-10" db="EMBL/GenBank/DDBJ databases">
        <title>Complete genome sequence of Paludibaculum fermentans P105T, a facultatively anaerobic acidobacterium capable of dissimilatory Fe(III) reduction.</title>
        <authorList>
            <person name="Dedysh S.N."/>
            <person name="Beletsky A.V."/>
            <person name="Kulichevskaya I.S."/>
            <person name="Mardanov A.V."/>
            <person name="Ravin N.V."/>
        </authorList>
    </citation>
    <scope>NUCLEOTIDE SEQUENCE [LARGE SCALE GENOMIC DNA]</scope>
    <source>
        <strain evidence="3 4">P105</strain>
    </source>
</reference>
<dbReference type="InterPro" id="IPR003018">
    <property type="entry name" value="GAF"/>
</dbReference>
<dbReference type="SUPFAM" id="SSF81606">
    <property type="entry name" value="PP2C-like"/>
    <property type="match status" value="1"/>
</dbReference>
<keyword evidence="4" id="KW-1185">Reference proteome</keyword>
<dbReference type="RefSeq" id="WP_194446872.1">
    <property type="nucleotide sequence ID" value="NZ_CP063849.1"/>
</dbReference>
<dbReference type="SMART" id="SM00331">
    <property type="entry name" value="PP2C_SIG"/>
    <property type="match status" value="1"/>
</dbReference>
<proteinExistence type="predicted"/>
<dbReference type="Proteomes" id="UP000593892">
    <property type="component" value="Chromosome"/>
</dbReference>
<sequence>MPELAITAPDGSVRSLTLDQGHLSLGRSGDNNLPFPEDDSLSRHHLLFESSPGNWFVTDLGSKNGTFVNGARIPNRRPLSPGDVISAGRVRIQFRSAGPPPAPAPPIFDEDSSPFRLTASTNLASVLSAHVAGAARSDRTISILLHAGRELAARRPLAELFPLILDLAIEASGAERGIVLTLDNATLVARASRGEGFRISSAIRDRVIDQRASLLVRDTSLEESLRDRRSIVTQSVRSFMAVPLQTEDRVFGLIYVDASEFVHSFSPGDLDLLTVISNVAAIRIEHERLVDIERQDRLREAELEQAAHIQQGLLPGAPPDLPGIDMAGFNAACRTVGGDYFDYLLTPDNRLAIAIGDVAGKGMPAALLMASLQARVTSLVESAVSTASLVRSLNRGLSSYCPRNRFITFFLAILDPATGELLYTNAGHNPTILMRSAGQVELLEDGGPVLAILPSFPYSEHRTQLHPGDLLFLYSDGLTEAENTDGQEFGESQLMSVLSANPTASAEALITAVRGAVQEWTGGRALADDLTMLAVRLAR</sequence>
<dbReference type="InterPro" id="IPR036457">
    <property type="entry name" value="PPM-type-like_dom_sf"/>
</dbReference>
<dbReference type="GO" id="GO:0016791">
    <property type="term" value="F:phosphatase activity"/>
    <property type="evidence" value="ECO:0007669"/>
    <property type="project" value="TreeGrafter"/>
</dbReference>
<dbReference type="Pfam" id="PF00498">
    <property type="entry name" value="FHA"/>
    <property type="match status" value="1"/>
</dbReference>
<dbReference type="KEGG" id="pfer:IRI77_20415"/>
<dbReference type="Gene3D" id="2.60.200.20">
    <property type="match status" value="1"/>
</dbReference>
<dbReference type="InterPro" id="IPR000253">
    <property type="entry name" value="FHA_dom"/>
</dbReference>
<dbReference type="Gene3D" id="3.60.40.10">
    <property type="entry name" value="PPM-type phosphatase domain"/>
    <property type="match status" value="1"/>
</dbReference>
<dbReference type="PANTHER" id="PTHR43156">
    <property type="entry name" value="STAGE II SPORULATION PROTEIN E-RELATED"/>
    <property type="match status" value="1"/>
</dbReference>
<name>A0A7S7NKB6_PALFE</name>
<dbReference type="InterPro" id="IPR029016">
    <property type="entry name" value="GAF-like_dom_sf"/>
</dbReference>
<dbReference type="AlphaFoldDB" id="A0A7S7NKB6"/>
<dbReference type="EMBL" id="CP063849">
    <property type="protein sequence ID" value="QOY85202.1"/>
    <property type="molecule type" value="Genomic_DNA"/>
</dbReference>